<gene>
    <name evidence="1" type="ORF">ANCCAN_27613</name>
</gene>
<accession>A0A368F6R7</accession>
<sequence>MLSQLSMMEADMRNANAAMADELYPLAHQKATTVIHEGRDIAAKEVLTYEEHALVKQRCQEMETQLRLLEELAKERQRGTQVSQEVCFECLNLEAKT</sequence>
<evidence type="ECO:0000313" key="2">
    <source>
        <dbReference type="Proteomes" id="UP000252519"/>
    </source>
</evidence>
<proteinExistence type="predicted"/>
<dbReference type="OrthoDB" id="5862874at2759"/>
<dbReference type="AlphaFoldDB" id="A0A368F6R7"/>
<organism evidence="1 2">
    <name type="scientific">Ancylostoma caninum</name>
    <name type="common">Dog hookworm</name>
    <dbReference type="NCBI Taxonomy" id="29170"/>
    <lineage>
        <taxon>Eukaryota</taxon>
        <taxon>Metazoa</taxon>
        <taxon>Ecdysozoa</taxon>
        <taxon>Nematoda</taxon>
        <taxon>Chromadorea</taxon>
        <taxon>Rhabditida</taxon>
        <taxon>Rhabditina</taxon>
        <taxon>Rhabditomorpha</taxon>
        <taxon>Strongyloidea</taxon>
        <taxon>Ancylostomatidae</taxon>
        <taxon>Ancylostomatinae</taxon>
        <taxon>Ancylostoma</taxon>
    </lineage>
</organism>
<keyword evidence="2" id="KW-1185">Reference proteome</keyword>
<comment type="caution">
    <text evidence="1">The sequence shown here is derived from an EMBL/GenBank/DDBJ whole genome shotgun (WGS) entry which is preliminary data.</text>
</comment>
<protein>
    <submittedName>
        <fullName evidence="1">Uncharacterized protein</fullName>
    </submittedName>
</protein>
<dbReference type="STRING" id="29170.A0A368F6R7"/>
<dbReference type="EMBL" id="JOJR01006572">
    <property type="protein sequence ID" value="RCN26660.1"/>
    <property type="molecule type" value="Genomic_DNA"/>
</dbReference>
<reference evidence="1 2" key="1">
    <citation type="submission" date="2014-10" db="EMBL/GenBank/DDBJ databases">
        <title>Draft genome of the hookworm Ancylostoma caninum.</title>
        <authorList>
            <person name="Mitreva M."/>
        </authorList>
    </citation>
    <scope>NUCLEOTIDE SEQUENCE [LARGE SCALE GENOMIC DNA]</scope>
    <source>
        <strain evidence="1 2">Baltimore</strain>
    </source>
</reference>
<name>A0A368F6R7_ANCCA</name>
<evidence type="ECO:0000313" key="1">
    <source>
        <dbReference type="EMBL" id="RCN26660.1"/>
    </source>
</evidence>
<dbReference type="Proteomes" id="UP000252519">
    <property type="component" value="Unassembled WGS sequence"/>
</dbReference>